<keyword evidence="4" id="KW-0539">Nucleus</keyword>
<evidence type="ECO:0000256" key="3">
    <source>
        <dbReference type="ARBA" id="ARBA00023163"/>
    </source>
</evidence>
<dbReference type="GO" id="GO:0003700">
    <property type="term" value="F:DNA-binding transcription factor activity"/>
    <property type="evidence" value="ECO:0007669"/>
    <property type="project" value="InterPro"/>
</dbReference>
<comment type="similarity">
    <text evidence="1">Belongs to the bHLH protein family.</text>
</comment>
<evidence type="ECO:0000313" key="7">
    <source>
        <dbReference type="EMBL" id="PKU77840.1"/>
    </source>
</evidence>
<dbReference type="AlphaFoldDB" id="A0A2I0WQA1"/>
<evidence type="ECO:0000259" key="6">
    <source>
        <dbReference type="PROSITE" id="PS50888"/>
    </source>
</evidence>
<dbReference type="PANTHER" id="PTHR11514:SF43">
    <property type="entry name" value="TRANSCRIPTION FACTOR MYC2"/>
    <property type="match status" value="1"/>
</dbReference>
<protein>
    <recommendedName>
        <fullName evidence="4">Transcription factor</fullName>
        <shortName evidence="4">bHLH transcription factor</shortName>
    </recommendedName>
    <alternativeName>
        <fullName evidence="4">Basic helix-loop-helix protein</fullName>
    </alternativeName>
</protein>
<dbReference type="GO" id="GO:0046983">
    <property type="term" value="F:protein dimerization activity"/>
    <property type="evidence" value="ECO:0007669"/>
    <property type="project" value="InterPro"/>
</dbReference>
<dbReference type="Gene3D" id="4.10.280.10">
    <property type="entry name" value="Helix-loop-helix DNA-binding domain"/>
    <property type="match status" value="1"/>
</dbReference>
<evidence type="ECO:0000313" key="8">
    <source>
        <dbReference type="Proteomes" id="UP000233837"/>
    </source>
</evidence>
<feature type="domain" description="BHLH" evidence="6">
    <location>
        <begin position="1"/>
        <end position="39"/>
    </location>
</feature>
<dbReference type="Proteomes" id="UP000233837">
    <property type="component" value="Unassembled WGS sequence"/>
</dbReference>
<reference evidence="7 8" key="2">
    <citation type="journal article" date="2017" name="Nature">
        <title>The Apostasia genome and the evolution of orchids.</title>
        <authorList>
            <person name="Zhang G.Q."/>
            <person name="Liu K.W."/>
            <person name="Li Z."/>
            <person name="Lohaus R."/>
            <person name="Hsiao Y.Y."/>
            <person name="Niu S.C."/>
            <person name="Wang J.Y."/>
            <person name="Lin Y.C."/>
            <person name="Xu Q."/>
            <person name="Chen L.J."/>
            <person name="Yoshida K."/>
            <person name="Fujiwara S."/>
            <person name="Wang Z.W."/>
            <person name="Zhang Y.Q."/>
            <person name="Mitsuda N."/>
            <person name="Wang M."/>
            <person name="Liu G.H."/>
            <person name="Pecoraro L."/>
            <person name="Huang H.X."/>
            <person name="Xiao X.J."/>
            <person name="Lin M."/>
            <person name="Wu X.Y."/>
            <person name="Wu W.L."/>
            <person name="Chen Y.Y."/>
            <person name="Chang S.B."/>
            <person name="Sakamoto S."/>
            <person name="Ohme-Takagi M."/>
            <person name="Yagi M."/>
            <person name="Zeng S.J."/>
            <person name="Shen C.Y."/>
            <person name="Yeh C.M."/>
            <person name="Luo Y.B."/>
            <person name="Tsai W.C."/>
            <person name="Van de Peer Y."/>
            <person name="Liu Z.J."/>
        </authorList>
    </citation>
    <scope>NUCLEOTIDE SEQUENCE [LARGE SCALE GENOMIC DNA]</scope>
    <source>
        <tissue evidence="7">The whole plant</tissue>
    </source>
</reference>
<evidence type="ECO:0000256" key="5">
    <source>
        <dbReference type="SAM" id="Coils"/>
    </source>
</evidence>
<keyword evidence="8" id="KW-1185">Reference proteome</keyword>
<dbReference type="PROSITE" id="PS50888">
    <property type="entry name" value="BHLH"/>
    <property type="match status" value="1"/>
</dbReference>
<reference evidence="7 8" key="1">
    <citation type="journal article" date="2016" name="Sci. Rep.">
        <title>The Dendrobium catenatum Lindl. genome sequence provides insights into polysaccharide synthase, floral development and adaptive evolution.</title>
        <authorList>
            <person name="Zhang G.Q."/>
            <person name="Xu Q."/>
            <person name="Bian C."/>
            <person name="Tsai W.C."/>
            <person name="Yeh C.M."/>
            <person name="Liu K.W."/>
            <person name="Yoshida K."/>
            <person name="Zhang L.S."/>
            <person name="Chang S.B."/>
            <person name="Chen F."/>
            <person name="Shi Y."/>
            <person name="Su Y.Y."/>
            <person name="Zhang Y.Q."/>
            <person name="Chen L.J."/>
            <person name="Yin Y."/>
            <person name="Lin M."/>
            <person name="Huang H."/>
            <person name="Deng H."/>
            <person name="Wang Z.W."/>
            <person name="Zhu S.L."/>
            <person name="Zhao X."/>
            <person name="Deng C."/>
            <person name="Niu S.C."/>
            <person name="Huang J."/>
            <person name="Wang M."/>
            <person name="Liu G.H."/>
            <person name="Yang H.J."/>
            <person name="Xiao X.J."/>
            <person name="Hsiao Y.Y."/>
            <person name="Wu W.L."/>
            <person name="Chen Y.Y."/>
            <person name="Mitsuda N."/>
            <person name="Ohme-Takagi M."/>
            <person name="Luo Y.B."/>
            <person name="Van de Peer Y."/>
            <person name="Liu Z.J."/>
        </authorList>
    </citation>
    <scope>NUCLEOTIDE SEQUENCE [LARGE SCALE GENOMIC DNA]</scope>
    <source>
        <tissue evidence="7">The whole plant</tissue>
    </source>
</reference>
<dbReference type="STRING" id="906689.A0A2I0WQA1"/>
<dbReference type="EMBL" id="KZ502486">
    <property type="protein sequence ID" value="PKU77840.1"/>
    <property type="molecule type" value="Genomic_DNA"/>
</dbReference>
<evidence type="ECO:0000256" key="4">
    <source>
        <dbReference type="RuleBase" id="RU369104"/>
    </source>
</evidence>
<evidence type="ECO:0000256" key="2">
    <source>
        <dbReference type="ARBA" id="ARBA00023015"/>
    </source>
</evidence>
<organism evidence="7 8">
    <name type="scientific">Dendrobium catenatum</name>
    <dbReference type="NCBI Taxonomy" id="906689"/>
    <lineage>
        <taxon>Eukaryota</taxon>
        <taxon>Viridiplantae</taxon>
        <taxon>Streptophyta</taxon>
        <taxon>Embryophyta</taxon>
        <taxon>Tracheophyta</taxon>
        <taxon>Spermatophyta</taxon>
        <taxon>Magnoliopsida</taxon>
        <taxon>Liliopsida</taxon>
        <taxon>Asparagales</taxon>
        <taxon>Orchidaceae</taxon>
        <taxon>Epidendroideae</taxon>
        <taxon>Malaxideae</taxon>
        <taxon>Dendrobiinae</taxon>
        <taxon>Dendrobium</taxon>
    </lineage>
</organism>
<keyword evidence="2 4" id="KW-0805">Transcription regulation</keyword>
<dbReference type="InterPro" id="IPR011598">
    <property type="entry name" value="bHLH_dom"/>
</dbReference>
<dbReference type="GO" id="GO:0005634">
    <property type="term" value="C:nucleus"/>
    <property type="evidence" value="ECO:0007669"/>
    <property type="project" value="UniProtKB-SubCell"/>
</dbReference>
<keyword evidence="5" id="KW-0175">Coiled coil</keyword>
<proteinExistence type="inferred from homology"/>
<dbReference type="InterPro" id="IPR036638">
    <property type="entry name" value="HLH_DNA-bd_sf"/>
</dbReference>
<dbReference type="GO" id="GO:0000976">
    <property type="term" value="F:transcription cis-regulatory region binding"/>
    <property type="evidence" value="ECO:0007669"/>
    <property type="project" value="TreeGrafter"/>
</dbReference>
<dbReference type="PANTHER" id="PTHR11514">
    <property type="entry name" value="MYC"/>
    <property type="match status" value="1"/>
</dbReference>
<sequence>MRHGKLNYKFYTRYAIVSNISKMEKASLLGNAISYINELRLKLQALESDEEGLQFQIESIKEESKAGP</sequence>
<gene>
    <name evidence="7" type="primary">ATR2</name>
    <name evidence="7" type="ORF">MA16_Dca005672</name>
</gene>
<accession>A0A2I0WQA1</accession>
<dbReference type="SUPFAM" id="SSF47459">
    <property type="entry name" value="HLH, helix-loop-helix DNA-binding domain"/>
    <property type="match status" value="1"/>
</dbReference>
<feature type="coiled-coil region" evidence="5">
    <location>
        <begin position="36"/>
        <end position="63"/>
    </location>
</feature>
<comment type="subcellular location">
    <subcellularLocation>
        <location evidence="4">Nucleus</location>
    </subcellularLocation>
</comment>
<keyword evidence="3 4" id="KW-0804">Transcription</keyword>
<evidence type="ECO:0000256" key="1">
    <source>
        <dbReference type="ARBA" id="ARBA00005510"/>
    </source>
</evidence>
<dbReference type="InterPro" id="IPR045084">
    <property type="entry name" value="AIB/MYC-like"/>
</dbReference>
<name>A0A2I0WQA1_9ASPA</name>